<keyword evidence="2" id="KW-1185">Reference proteome</keyword>
<reference evidence="1 2" key="1">
    <citation type="submission" date="2016-11" db="EMBL/GenBank/DDBJ databases">
        <authorList>
            <person name="Jaros S."/>
            <person name="Januszkiewicz K."/>
            <person name="Wedrychowicz H."/>
        </authorList>
    </citation>
    <scope>NUCLEOTIDE SEQUENCE [LARGE SCALE GENOMIC DNA]</scope>
    <source>
        <strain evidence="1 2">DSM 9705</strain>
    </source>
</reference>
<protein>
    <submittedName>
        <fullName evidence="1">Uncharacterized protein</fullName>
    </submittedName>
</protein>
<evidence type="ECO:0000313" key="2">
    <source>
        <dbReference type="Proteomes" id="UP000184139"/>
    </source>
</evidence>
<name>A0A1M5YWQ7_9BACT</name>
<accession>A0A1M5YWQ7</accession>
<dbReference type="Proteomes" id="UP000184139">
    <property type="component" value="Unassembled WGS sequence"/>
</dbReference>
<gene>
    <name evidence="1" type="ORF">SAMN02745124_04511</name>
</gene>
<dbReference type="AlphaFoldDB" id="A0A1M5YWQ7"/>
<evidence type="ECO:0000313" key="1">
    <source>
        <dbReference type="EMBL" id="SHI16280.1"/>
    </source>
</evidence>
<proteinExistence type="predicted"/>
<organism evidence="1 2">
    <name type="scientific">Desulfofustis glycolicus DSM 9705</name>
    <dbReference type="NCBI Taxonomy" id="1121409"/>
    <lineage>
        <taxon>Bacteria</taxon>
        <taxon>Pseudomonadati</taxon>
        <taxon>Thermodesulfobacteriota</taxon>
        <taxon>Desulfobulbia</taxon>
        <taxon>Desulfobulbales</taxon>
        <taxon>Desulfocapsaceae</taxon>
        <taxon>Desulfofustis</taxon>
    </lineage>
</organism>
<sequence>MLFRSDCVRHEFPLRAAYSRRSLPHVIGSPVSEYYGSIRLPSNLRSPIPLPVRLSYLRRPLMGRSGVFGVSQVPETSLITCHSLRTRAAFHDLAVCGRFLLTSRPLKRSSTATILDFGAVPAIQGVRPPLWPITFSVYASPVLFAALCRLASTQALRHRRNTRYGWVANPCPTGTCTLLDAPNFAWRNNAQHERRALFARPTQCRCSHYSYVTIYLYSISS</sequence>
<dbReference type="EMBL" id="FQXS01000079">
    <property type="protein sequence ID" value="SHI16280.1"/>
    <property type="molecule type" value="Genomic_DNA"/>
</dbReference>